<keyword evidence="3 10" id="KW-0808">Transferase</keyword>
<sequence>MDIESFIERWRPSGGSERANYQLFLAELCDVLGVARPDPAQPNNQENAYVFERSLSFTNAEGRETTNFIDLYKRGCFVCETKQGVEERGGEDLLSEAMDQASRTRKQGHGRRGTAGWHRTMKKARGQGERYIRSLPTADGRPPFLLVVDVGHVIEVYAEFSRTGGHYTPYPDTRGYRIRLDDLREQRVRDRLRAIWTDPLALDPARVSARITRDIADRLGRLAQSLEHDEHPPEHVASFLMRCLFTMFSEDVGLLPHRSFTELLESLRDNIEYVAPSLEQLWSTMNLGGRSIQLRKKLVRFNGGLFADNSAIPLTRDQLELLIESAHADWTNVEPAIFGTLLERALEPTERHKLGAHYTPREYVERLVVPTIVEPLREDWANIEAAATQIDDAGDTKKAIALVRDFLRRLTQVRVLDPACGSGNFLYVTLEHLKRLEGEILESLAGFGATQGTLETEGLTVDPHQLLGLEINPRAVAIADIVLWIGYLQWHFRTHGNVLPPEPVLRNFQNIQHRDALIEWASVEDDRDEHGQVITRWDGIRTKPSPVTGKEIPDETARINEVVYRNPRRAEWPEADFIIGNPPYLGARVIRAAVGSGYLDALRSVYDDVPQNADYVMYWWYRAAEAVRQGATRRFGLITTNSIRQSFSRSVLETHLKDNKNFRIAFCVPDHPWIDAHLGAAVRVAMTVGAGAGLPGQLSEIEAESYDDEGVAQIDFTTSLGDITPALTVDYDPAACPPLVANKGVCSVGYQLSGKGFVLTQDEVATHFQNASEGLIKPLLSGRDITQRTRDLFAIDVCDFTETALRDREPDIYQWLAARVKPERDENARKSVAAKWWIFGEPRNTFRPALVGNRSVVATSLTARHRIFVRVPAETLADSTTVMFALDDSFHFGVLSSRFHVLWAVRSGSRMGVGNDPRYTKSNCFDNYPFPDAQLERADAVRAAVARMQQHRESRLSQYPNLTLTGIYNVMEKLREGSTLTTTERTIYSQGAVQVLLECHDELDAAVASAYGWSADLSDDDILERLLTLNLERAAEERNGHVRWLRPGFQNPTGSDQSTQAEIAVAAQQDAKQTGRPKLPADLPERFSAVRSVFFDLPEGADTDGVAKRFKGAKRKTIDEILKTLVGLGQLSRDEAGVYRR</sequence>
<dbReference type="OrthoDB" id="9782445at2"/>
<feature type="compositionally biased region" description="Basic residues" evidence="5">
    <location>
        <begin position="103"/>
        <end position="112"/>
    </location>
</feature>
<dbReference type="PANTHER" id="PTHR33841">
    <property type="entry name" value="DNA METHYLTRANSFERASE YEEA-RELATED"/>
    <property type="match status" value="1"/>
</dbReference>
<dbReference type="GO" id="GO:0003676">
    <property type="term" value="F:nucleic acid binding"/>
    <property type="evidence" value="ECO:0007669"/>
    <property type="project" value="InterPro"/>
</dbReference>
<dbReference type="InterPro" id="IPR029063">
    <property type="entry name" value="SAM-dependent_MTases_sf"/>
</dbReference>
<dbReference type="InterPro" id="IPR046820">
    <property type="entry name" value="MmeI_TRD"/>
</dbReference>
<gene>
    <name evidence="10" type="ORF">SAJA_12665</name>
</gene>
<evidence type="ECO:0000259" key="8">
    <source>
        <dbReference type="Pfam" id="PF20466"/>
    </source>
</evidence>
<protein>
    <recommendedName>
        <fullName evidence="1">site-specific DNA-methyltransferase (adenine-specific)</fullName>
        <ecNumber evidence="1">2.1.1.72</ecNumber>
    </recommendedName>
</protein>
<evidence type="ECO:0000256" key="3">
    <source>
        <dbReference type="ARBA" id="ARBA00022679"/>
    </source>
</evidence>
<evidence type="ECO:0000256" key="5">
    <source>
        <dbReference type="SAM" id="MobiDB-lite"/>
    </source>
</evidence>
<dbReference type="Pfam" id="PF20473">
    <property type="entry name" value="MmeI_Mtase"/>
    <property type="match status" value="1"/>
</dbReference>
<accession>A0A423PJ48</accession>
<dbReference type="PROSITE" id="PS00092">
    <property type="entry name" value="N6_MTASE"/>
    <property type="match status" value="1"/>
</dbReference>
<evidence type="ECO:0000313" key="10">
    <source>
        <dbReference type="EMBL" id="ROO25620.1"/>
    </source>
</evidence>
<dbReference type="GO" id="GO:0009007">
    <property type="term" value="F:site-specific DNA-methyltransferase (adenine-specific) activity"/>
    <property type="evidence" value="ECO:0007669"/>
    <property type="project" value="UniProtKB-EC"/>
</dbReference>
<feature type="domain" description="MmeI-like DNA-methyltransferase" evidence="9">
    <location>
        <begin position="398"/>
        <end position="685"/>
    </location>
</feature>
<dbReference type="InterPro" id="IPR002052">
    <property type="entry name" value="DNA_methylase_N6_adenine_CS"/>
</dbReference>
<dbReference type="PRINTS" id="PR00507">
    <property type="entry name" value="N12N6MTFRASE"/>
</dbReference>
<feature type="domain" description="MmeI-like helicase spacer" evidence="7">
    <location>
        <begin position="235"/>
        <end position="306"/>
    </location>
</feature>
<evidence type="ECO:0000259" key="6">
    <source>
        <dbReference type="Pfam" id="PF20464"/>
    </source>
</evidence>
<reference evidence="10 11" key="1">
    <citation type="submission" date="2013-10" db="EMBL/GenBank/DDBJ databases">
        <title>Salinisphaera japonica YTM-1 Genome Sequencing.</title>
        <authorList>
            <person name="Lai Q."/>
            <person name="Li C."/>
            <person name="Shao Z."/>
        </authorList>
    </citation>
    <scope>NUCLEOTIDE SEQUENCE [LARGE SCALE GENOMIC DNA]</scope>
    <source>
        <strain evidence="10 11">YTM-1</strain>
    </source>
</reference>
<dbReference type="PANTHER" id="PTHR33841:SF1">
    <property type="entry name" value="DNA METHYLTRANSFERASE A"/>
    <property type="match status" value="1"/>
</dbReference>
<comment type="caution">
    <text evidence="10">The sequence shown here is derived from an EMBL/GenBank/DDBJ whole genome shotgun (WGS) entry which is preliminary data.</text>
</comment>
<dbReference type="AlphaFoldDB" id="A0A423PJ48"/>
<dbReference type="Pfam" id="PF20466">
    <property type="entry name" value="MmeI_TRD"/>
    <property type="match status" value="1"/>
</dbReference>
<dbReference type="InterPro" id="IPR046816">
    <property type="entry name" value="MmeI_Mtase"/>
</dbReference>
<dbReference type="Proteomes" id="UP000285310">
    <property type="component" value="Unassembled WGS sequence"/>
</dbReference>
<dbReference type="InParanoid" id="A0A423PJ48"/>
<comment type="catalytic activity">
    <reaction evidence="4">
        <text>a 2'-deoxyadenosine in DNA + S-adenosyl-L-methionine = an N(6)-methyl-2'-deoxyadenosine in DNA + S-adenosyl-L-homocysteine + H(+)</text>
        <dbReference type="Rhea" id="RHEA:15197"/>
        <dbReference type="Rhea" id="RHEA-COMP:12418"/>
        <dbReference type="Rhea" id="RHEA-COMP:12419"/>
        <dbReference type="ChEBI" id="CHEBI:15378"/>
        <dbReference type="ChEBI" id="CHEBI:57856"/>
        <dbReference type="ChEBI" id="CHEBI:59789"/>
        <dbReference type="ChEBI" id="CHEBI:90615"/>
        <dbReference type="ChEBI" id="CHEBI:90616"/>
        <dbReference type="EC" id="2.1.1.72"/>
    </reaction>
</comment>
<organism evidence="10 11">
    <name type="scientific">Salinisphaera japonica YTM-1</name>
    <dbReference type="NCBI Taxonomy" id="1209778"/>
    <lineage>
        <taxon>Bacteria</taxon>
        <taxon>Pseudomonadati</taxon>
        <taxon>Pseudomonadota</taxon>
        <taxon>Gammaproteobacteria</taxon>
        <taxon>Salinisphaerales</taxon>
        <taxon>Salinisphaeraceae</taxon>
        <taxon>Salinisphaera</taxon>
    </lineage>
</organism>
<dbReference type="InterPro" id="IPR046819">
    <property type="entry name" value="MmeI_hel"/>
</dbReference>
<evidence type="ECO:0000256" key="2">
    <source>
        <dbReference type="ARBA" id="ARBA00022603"/>
    </source>
</evidence>
<dbReference type="GO" id="GO:0032259">
    <property type="term" value="P:methylation"/>
    <property type="evidence" value="ECO:0007669"/>
    <property type="project" value="UniProtKB-KW"/>
</dbReference>
<dbReference type="EC" id="2.1.1.72" evidence="1"/>
<evidence type="ECO:0000256" key="4">
    <source>
        <dbReference type="ARBA" id="ARBA00047942"/>
    </source>
</evidence>
<dbReference type="Pfam" id="PF20465">
    <property type="entry name" value="MmeI_hel"/>
    <property type="match status" value="1"/>
</dbReference>
<evidence type="ECO:0000256" key="1">
    <source>
        <dbReference type="ARBA" id="ARBA00011900"/>
    </source>
</evidence>
<dbReference type="InterPro" id="IPR046817">
    <property type="entry name" value="MmeI_N"/>
</dbReference>
<evidence type="ECO:0000313" key="11">
    <source>
        <dbReference type="Proteomes" id="UP000285310"/>
    </source>
</evidence>
<dbReference type="Pfam" id="PF20464">
    <property type="entry name" value="MmeI_N"/>
    <property type="match status" value="1"/>
</dbReference>
<keyword evidence="2 10" id="KW-0489">Methyltransferase</keyword>
<feature type="domain" description="MmeI-like target recognition" evidence="8">
    <location>
        <begin position="754"/>
        <end position="932"/>
    </location>
</feature>
<evidence type="ECO:0000259" key="9">
    <source>
        <dbReference type="Pfam" id="PF20473"/>
    </source>
</evidence>
<dbReference type="SUPFAM" id="SSF53335">
    <property type="entry name" value="S-adenosyl-L-methionine-dependent methyltransferases"/>
    <property type="match status" value="1"/>
</dbReference>
<name>A0A423PJ48_9GAMM</name>
<dbReference type="Gene3D" id="3.40.50.150">
    <property type="entry name" value="Vaccinia Virus protein VP39"/>
    <property type="match status" value="1"/>
</dbReference>
<keyword evidence="11" id="KW-1185">Reference proteome</keyword>
<dbReference type="EMBL" id="AYKG01000045">
    <property type="protein sequence ID" value="ROO25620.1"/>
    <property type="molecule type" value="Genomic_DNA"/>
</dbReference>
<feature type="region of interest" description="Disordered" evidence="5">
    <location>
        <begin position="101"/>
        <end position="120"/>
    </location>
</feature>
<evidence type="ECO:0000259" key="7">
    <source>
        <dbReference type="Pfam" id="PF20465"/>
    </source>
</evidence>
<proteinExistence type="predicted"/>
<dbReference type="RefSeq" id="WP_123658994.1">
    <property type="nucleotide sequence ID" value="NZ_AYKG01000045.1"/>
</dbReference>
<feature type="domain" description="MmeI-like N-terminal" evidence="6">
    <location>
        <begin position="3"/>
        <end position="228"/>
    </location>
</feature>
<dbReference type="InterPro" id="IPR050953">
    <property type="entry name" value="N4_N6_ade-DNA_methylase"/>
</dbReference>